<gene>
    <name evidence="1" type="ORF">LCGC14_1471150</name>
</gene>
<dbReference type="EMBL" id="LAZR01010350">
    <property type="protein sequence ID" value="KKM67425.1"/>
    <property type="molecule type" value="Genomic_DNA"/>
</dbReference>
<sequence>MPDMEDEFSCDPYVISKNMGELDDGKRQEYTIGILTMCAGATGKKKGSKRKPSAWNCYIKKNKGQSFAELSPQFKNLSPKERREYEISADSGCE</sequence>
<accession>A0A0F9LSS5</accession>
<organism evidence="1">
    <name type="scientific">marine sediment metagenome</name>
    <dbReference type="NCBI Taxonomy" id="412755"/>
    <lineage>
        <taxon>unclassified sequences</taxon>
        <taxon>metagenomes</taxon>
        <taxon>ecological metagenomes</taxon>
    </lineage>
</organism>
<proteinExistence type="predicted"/>
<dbReference type="AlphaFoldDB" id="A0A0F9LSS5"/>
<comment type="caution">
    <text evidence="1">The sequence shown here is derived from an EMBL/GenBank/DDBJ whole genome shotgun (WGS) entry which is preliminary data.</text>
</comment>
<name>A0A0F9LSS5_9ZZZZ</name>
<protein>
    <submittedName>
        <fullName evidence="1">Uncharacterized protein</fullName>
    </submittedName>
</protein>
<reference evidence="1" key="1">
    <citation type="journal article" date="2015" name="Nature">
        <title>Complex archaea that bridge the gap between prokaryotes and eukaryotes.</title>
        <authorList>
            <person name="Spang A."/>
            <person name="Saw J.H."/>
            <person name="Jorgensen S.L."/>
            <person name="Zaremba-Niedzwiedzka K."/>
            <person name="Martijn J."/>
            <person name="Lind A.E."/>
            <person name="van Eijk R."/>
            <person name="Schleper C."/>
            <person name="Guy L."/>
            <person name="Ettema T.J."/>
        </authorList>
    </citation>
    <scope>NUCLEOTIDE SEQUENCE</scope>
</reference>
<evidence type="ECO:0000313" key="1">
    <source>
        <dbReference type="EMBL" id="KKM67425.1"/>
    </source>
</evidence>